<name>A0A9W9ZPF0_9CNID</name>
<keyword evidence="1" id="KW-0732">Signal</keyword>
<dbReference type="GO" id="GO:0008046">
    <property type="term" value="F:axon guidance receptor activity"/>
    <property type="evidence" value="ECO:0007669"/>
    <property type="project" value="TreeGrafter"/>
</dbReference>
<dbReference type="EMBL" id="MU825881">
    <property type="protein sequence ID" value="KAJ7385462.1"/>
    <property type="molecule type" value="Genomic_DNA"/>
</dbReference>
<dbReference type="PROSITE" id="PS50835">
    <property type="entry name" value="IG_LIKE"/>
    <property type="match status" value="1"/>
</dbReference>
<feature type="transmembrane region" description="Helical" evidence="3">
    <location>
        <begin position="102"/>
        <end position="125"/>
    </location>
</feature>
<evidence type="ECO:0000259" key="4">
    <source>
        <dbReference type="PROSITE" id="PS50835"/>
    </source>
</evidence>
<dbReference type="InterPro" id="IPR013783">
    <property type="entry name" value="Ig-like_fold"/>
</dbReference>
<dbReference type="InterPro" id="IPR003598">
    <property type="entry name" value="Ig_sub2"/>
</dbReference>
<evidence type="ECO:0000256" key="1">
    <source>
        <dbReference type="ARBA" id="ARBA00022729"/>
    </source>
</evidence>
<protein>
    <recommendedName>
        <fullName evidence="4">Ig-like domain-containing protein</fullName>
    </recommendedName>
</protein>
<dbReference type="PANTHER" id="PTHR45080:SF8">
    <property type="entry name" value="IG-LIKE DOMAIN-CONTAINING PROTEIN"/>
    <property type="match status" value="1"/>
</dbReference>
<dbReference type="SUPFAM" id="SSF48726">
    <property type="entry name" value="Immunoglobulin"/>
    <property type="match status" value="1"/>
</dbReference>
<accession>A0A9W9ZPF0</accession>
<evidence type="ECO:0000313" key="5">
    <source>
        <dbReference type="EMBL" id="KAJ7385462.1"/>
    </source>
</evidence>
<dbReference type="InterPro" id="IPR050958">
    <property type="entry name" value="Cell_Adh-Cytoskel_Orgn"/>
</dbReference>
<dbReference type="AlphaFoldDB" id="A0A9W9ZPF0"/>
<evidence type="ECO:0000313" key="6">
    <source>
        <dbReference type="Proteomes" id="UP001163046"/>
    </source>
</evidence>
<dbReference type="InterPro" id="IPR036179">
    <property type="entry name" value="Ig-like_dom_sf"/>
</dbReference>
<dbReference type="SMART" id="SM00408">
    <property type="entry name" value="IGc2"/>
    <property type="match status" value="1"/>
</dbReference>
<evidence type="ECO:0000256" key="2">
    <source>
        <dbReference type="ARBA" id="ARBA00023157"/>
    </source>
</evidence>
<reference evidence="5" key="1">
    <citation type="submission" date="2023-01" db="EMBL/GenBank/DDBJ databases">
        <title>Genome assembly of the deep-sea coral Lophelia pertusa.</title>
        <authorList>
            <person name="Herrera S."/>
            <person name="Cordes E."/>
        </authorList>
    </citation>
    <scope>NUCLEOTIDE SEQUENCE</scope>
    <source>
        <strain evidence="5">USNM1676648</strain>
        <tissue evidence="5">Polyp</tissue>
    </source>
</reference>
<dbReference type="OrthoDB" id="6138780at2759"/>
<sequence length="184" mass="20411">MSVLSGANVSFYCDGLGAPQPEMTWLKDSKTIQPSKRTVVKTGLLQLFFVTANDVGKYTCVYKNKYGEDRKSAVLFVDGIEHAQLTAATPLAQTKSISTGTIVAIVVILVVIIAIIVGIVLYRYYHARDQTFQFAVDGSTLRPSLRSRVKNAMGKNQPASLYYNHSRDEINFDDSKPFVDHDEL</sequence>
<dbReference type="PANTHER" id="PTHR45080">
    <property type="entry name" value="CONTACTIN 5"/>
    <property type="match status" value="1"/>
</dbReference>
<dbReference type="CDD" id="cd00096">
    <property type="entry name" value="Ig"/>
    <property type="match status" value="1"/>
</dbReference>
<dbReference type="Pfam" id="PF07679">
    <property type="entry name" value="I-set"/>
    <property type="match status" value="1"/>
</dbReference>
<dbReference type="GO" id="GO:0043025">
    <property type="term" value="C:neuronal cell body"/>
    <property type="evidence" value="ECO:0007669"/>
    <property type="project" value="TreeGrafter"/>
</dbReference>
<comment type="caution">
    <text evidence="5">The sequence shown here is derived from an EMBL/GenBank/DDBJ whole genome shotgun (WGS) entry which is preliminary data.</text>
</comment>
<keyword evidence="3" id="KW-0812">Transmembrane</keyword>
<dbReference type="InterPro" id="IPR007110">
    <property type="entry name" value="Ig-like_dom"/>
</dbReference>
<feature type="domain" description="Ig-like" evidence="4">
    <location>
        <begin position="1"/>
        <end position="76"/>
    </location>
</feature>
<dbReference type="GO" id="GO:0005886">
    <property type="term" value="C:plasma membrane"/>
    <property type="evidence" value="ECO:0007669"/>
    <property type="project" value="TreeGrafter"/>
</dbReference>
<keyword evidence="3" id="KW-1133">Transmembrane helix</keyword>
<keyword evidence="3" id="KW-0472">Membrane</keyword>
<dbReference type="Gene3D" id="2.60.40.10">
    <property type="entry name" value="Immunoglobulins"/>
    <property type="match status" value="1"/>
</dbReference>
<gene>
    <name evidence="5" type="ORF">OS493_016546</name>
</gene>
<dbReference type="GO" id="GO:0050808">
    <property type="term" value="P:synapse organization"/>
    <property type="evidence" value="ECO:0007669"/>
    <property type="project" value="TreeGrafter"/>
</dbReference>
<organism evidence="5 6">
    <name type="scientific">Desmophyllum pertusum</name>
    <dbReference type="NCBI Taxonomy" id="174260"/>
    <lineage>
        <taxon>Eukaryota</taxon>
        <taxon>Metazoa</taxon>
        <taxon>Cnidaria</taxon>
        <taxon>Anthozoa</taxon>
        <taxon>Hexacorallia</taxon>
        <taxon>Scleractinia</taxon>
        <taxon>Caryophylliina</taxon>
        <taxon>Caryophylliidae</taxon>
        <taxon>Desmophyllum</taxon>
    </lineage>
</organism>
<keyword evidence="2" id="KW-1015">Disulfide bond</keyword>
<evidence type="ECO:0000256" key="3">
    <source>
        <dbReference type="SAM" id="Phobius"/>
    </source>
</evidence>
<dbReference type="InterPro" id="IPR013098">
    <property type="entry name" value="Ig_I-set"/>
</dbReference>
<proteinExistence type="predicted"/>
<keyword evidence="6" id="KW-1185">Reference proteome</keyword>
<dbReference type="GO" id="GO:0007156">
    <property type="term" value="P:homophilic cell adhesion via plasma membrane adhesion molecules"/>
    <property type="evidence" value="ECO:0007669"/>
    <property type="project" value="TreeGrafter"/>
</dbReference>
<dbReference type="Proteomes" id="UP001163046">
    <property type="component" value="Unassembled WGS sequence"/>
</dbReference>
<dbReference type="GO" id="GO:0030424">
    <property type="term" value="C:axon"/>
    <property type="evidence" value="ECO:0007669"/>
    <property type="project" value="TreeGrafter"/>
</dbReference>